<feature type="region of interest" description="Disordered" evidence="1">
    <location>
        <begin position="340"/>
        <end position="362"/>
    </location>
</feature>
<evidence type="ECO:0000313" key="3">
    <source>
        <dbReference type="EMBL" id="KAK4231107.1"/>
    </source>
</evidence>
<name>A0AAN7H4T9_9PEZI</name>
<sequence length="367" mass="41130">MVFNTVPSGSCGMTMGLSYDPKRHMTQGFFGYRVVPGFYSYGAMVIQDLKSTARYIPEPLLLPFAAYEQLEYKFQKDLLAASTALDIFNRDKRFTDIFLDSDSDQAQTSSVTLGYQDLHRTIVNYHTILANSYGPFLTAFGLSLRSACSKLEQQSFSGGVDGSDTPECQRYDSFQSRQCIETLIARSEYLHLSRSRLLTKMDIYLQVIHNFMQQDIARETKRDSSAMKSLSLLTMVFLPTTAIATIMDPFTQVSWNDEITVTSQFWVFWAAAAPVTLIVLIIGVSWIHKAECQQAFMTKVAHLKRFGLFQRRVKVGDIESKAESNLIVLRTTMAIQDASESASDTATAPRRSTSGRSSKAVEDCVAV</sequence>
<reference evidence="3" key="1">
    <citation type="journal article" date="2023" name="Mol. Phylogenet. Evol.">
        <title>Genome-scale phylogeny and comparative genomics of the fungal order Sordariales.</title>
        <authorList>
            <person name="Hensen N."/>
            <person name="Bonometti L."/>
            <person name="Westerberg I."/>
            <person name="Brannstrom I.O."/>
            <person name="Guillou S."/>
            <person name="Cros-Aarteil S."/>
            <person name="Calhoun S."/>
            <person name="Haridas S."/>
            <person name="Kuo A."/>
            <person name="Mondo S."/>
            <person name="Pangilinan J."/>
            <person name="Riley R."/>
            <person name="LaButti K."/>
            <person name="Andreopoulos B."/>
            <person name="Lipzen A."/>
            <person name="Chen C."/>
            <person name="Yan M."/>
            <person name="Daum C."/>
            <person name="Ng V."/>
            <person name="Clum A."/>
            <person name="Steindorff A."/>
            <person name="Ohm R.A."/>
            <person name="Martin F."/>
            <person name="Silar P."/>
            <person name="Natvig D.O."/>
            <person name="Lalanne C."/>
            <person name="Gautier V."/>
            <person name="Ament-Velasquez S.L."/>
            <person name="Kruys A."/>
            <person name="Hutchinson M.I."/>
            <person name="Powell A.J."/>
            <person name="Barry K."/>
            <person name="Miller A.N."/>
            <person name="Grigoriev I.V."/>
            <person name="Debuchy R."/>
            <person name="Gladieux P."/>
            <person name="Hiltunen Thoren M."/>
            <person name="Johannesson H."/>
        </authorList>
    </citation>
    <scope>NUCLEOTIDE SEQUENCE</scope>
    <source>
        <strain evidence="3">CBS 990.96</strain>
    </source>
</reference>
<proteinExistence type="predicted"/>
<dbReference type="AlphaFoldDB" id="A0AAN7H4T9"/>
<keyword evidence="2" id="KW-0812">Transmembrane</keyword>
<dbReference type="Proteomes" id="UP001301958">
    <property type="component" value="Unassembled WGS sequence"/>
</dbReference>
<feature type="transmembrane region" description="Helical" evidence="2">
    <location>
        <begin position="267"/>
        <end position="287"/>
    </location>
</feature>
<dbReference type="EMBL" id="MU865294">
    <property type="protein sequence ID" value="KAK4231107.1"/>
    <property type="molecule type" value="Genomic_DNA"/>
</dbReference>
<keyword evidence="4" id="KW-1185">Reference proteome</keyword>
<accession>A0AAN7H4T9</accession>
<evidence type="ECO:0000313" key="4">
    <source>
        <dbReference type="Proteomes" id="UP001301958"/>
    </source>
</evidence>
<organism evidence="3 4">
    <name type="scientific">Podospora fimiseda</name>
    <dbReference type="NCBI Taxonomy" id="252190"/>
    <lineage>
        <taxon>Eukaryota</taxon>
        <taxon>Fungi</taxon>
        <taxon>Dikarya</taxon>
        <taxon>Ascomycota</taxon>
        <taxon>Pezizomycotina</taxon>
        <taxon>Sordariomycetes</taxon>
        <taxon>Sordariomycetidae</taxon>
        <taxon>Sordariales</taxon>
        <taxon>Podosporaceae</taxon>
        <taxon>Podospora</taxon>
    </lineage>
</organism>
<feature type="transmembrane region" description="Helical" evidence="2">
    <location>
        <begin position="230"/>
        <end position="247"/>
    </location>
</feature>
<comment type="caution">
    <text evidence="3">The sequence shown here is derived from an EMBL/GenBank/DDBJ whole genome shotgun (WGS) entry which is preliminary data.</text>
</comment>
<gene>
    <name evidence="3" type="ORF">QBC38DRAFT_466843</name>
</gene>
<dbReference type="Gene3D" id="1.20.58.340">
    <property type="entry name" value="Magnesium transport protein CorA, transmembrane region"/>
    <property type="match status" value="1"/>
</dbReference>
<protein>
    <submittedName>
        <fullName evidence="3">Uncharacterized protein</fullName>
    </submittedName>
</protein>
<keyword evidence="2" id="KW-0472">Membrane</keyword>
<reference evidence="3" key="2">
    <citation type="submission" date="2023-05" db="EMBL/GenBank/DDBJ databases">
        <authorList>
            <consortium name="Lawrence Berkeley National Laboratory"/>
            <person name="Steindorff A."/>
            <person name="Hensen N."/>
            <person name="Bonometti L."/>
            <person name="Westerberg I."/>
            <person name="Brannstrom I.O."/>
            <person name="Guillou S."/>
            <person name="Cros-Aarteil S."/>
            <person name="Calhoun S."/>
            <person name="Haridas S."/>
            <person name="Kuo A."/>
            <person name="Mondo S."/>
            <person name="Pangilinan J."/>
            <person name="Riley R."/>
            <person name="Labutti K."/>
            <person name="Andreopoulos B."/>
            <person name="Lipzen A."/>
            <person name="Chen C."/>
            <person name="Yanf M."/>
            <person name="Daum C."/>
            <person name="Ng V."/>
            <person name="Clum A."/>
            <person name="Ohm R."/>
            <person name="Martin F."/>
            <person name="Silar P."/>
            <person name="Natvig D."/>
            <person name="Lalanne C."/>
            <person name="Gautier V."/>
            <person name="Ament-Velasquez S.L."/>
            <person name="Kruys A."/>
            <person name="Hutchinson M.I."/>
            <person name="Powell A.J."/>
            <person name="Barry K."/>
            <person name="Miller A.N."/>
            <person name="Grigoriev I.V."/>
            <person name="Debuchy R."/>
            <person name="Gladieux P."/>
            <person name="Thoren M.H."/>
            <person name="Johannesson H."/>
        </authorList>
    </citation>
    <scope>NUCLEOTIDE SEQUENCE</scope>
    <source>
        <strain evidence="3">CBS 990.96</strain>
    </source>
</reference>
<keyword evidence="2" id="KW-1133">Transmembrane helix</keyword>
<evidence type="ECO:0000256" key="1">
    <source>
        <dbReference type="SAM" id="MobiDB-lite"/>
    </source>
</evidence>
<evidence type="ECO:0000256" key="2">
    <source>
        <dbReference type="SAM" id="Phobius"/>
    </source>
</evidence>